<name>A0A1Q9DEL5_SYMMI</name>
<keyword evidence="1" id="KW-0863">Zinc-finger</keyword>
<dbReference type="SMART" id="SM00343">
    <property type="entry name" value="ZnF_C2HC"/>
    <property type="match status" value="4"/>
</dbReference>
<accession>A0A1Q9DEL5</accession>
<dbReference type="InterPro" id="IPR036875">
    <property type="entry name" value="Znf_CCHC_sf"/>
</dbReference>
<feature type="compositionally biased region" description="Polar residues" evidence="2">
    <location>
        <begin position="351"/>
        <end position="373"/>
    </location>
</feature>
<evidence type="ECO:0000256" key="1">
    <source>
        <dbReference type="PROSITE-ProRule" id="PRU00047"/>
    </source>
</evidence>
<dbReference type="GO" id="GO:0003690">
    <property type="term" value="F:double-stranded DNA binding"/>
    <property type="evidence" value="ECO:0007669"/>
    <property type="project" value="InterPro"/>
</dbReference>
<evidence type="ECO:0000256" key="2">
    <source>
        <dbReference type="SAM" id="MobiDB-lite"/>
    </source>
</evidence>
<feature type="region of interest" description="Disordered" evidence="2">
    <location>
        <begin position="390"/>
        <end position="462"/>
    </location>
</feature>
<dbReference type="AlphaFoldDB" id="A0A1Q9DEL5"/>
<evidence type="ECO:0000313" key="4">
    <source>
        <dbReference type="EMBL" id="OLP93597.1"/>
    </source>
</evidence>
<feature type="domain" description="CCHC-type" evidence="3">
    <location>
        <begin position="230"/>
        <end position="246"/>
    </location>
</feature>
<feature type="compositionally biased region" description="Acidic residues" evidence="2">
    <location>
        <begin position="308"/>
        <end position="324"/>
    </location>
</feature>
<dbReference type="OrthoDB" id="3863715at2759"/>
<keyword evidence="5" id="KW-1185">Reference proteome</keyword>
<feature type="compositionally biased region" description="Basic and acidic residues" evidence="2">
    <location>
        <begin position="397"/>
        <end position="407"/>
    </location>
</feature>
<dbReference type="EMBL" id="LSRX01000575">
    <property type="protein sequence ID" value="OLP93597.1"/>
    <property type="molecule type" value="Genomic_DNA"/>
</dbReference>
<dbReference type="Gene3D" id="4.10.60.10">
    <property type="entry name" value="Zinc finger, CCHC-type"/>
    <property type="match status" value="1"/>
</dbReference>
<dbReference type="PANTHER" id="PTHR22639:SF3">
    <property type="entry name" value="ZINC FINGER CCHC DOMAIN-CONTAINING PROTEIN 3"/>
    <property type="match status" value="1"/>
</dbReference>
<dbReference type="GO" id="GO:0008270">
    <property type="term" value="F:zinc ion binding"/>
    <property type="evidence" value="ECO:0007669"/>
    <property type="project" value="UniProtKB-KW"/>
</dbReference>
<dbReference type="Proteomes" id="UP000186817">
    <property type="component" value="Unassembled WGS sequence"/>
</dbReference>
<dbReference type="PANTHER" id="PTHR22639">
    <property type="entry name" value="GAG-RELATED PROTEIN"/>
    <property type="match status" value="1"/>
</dbReference>
<protein>
    <submittedName>
        <fullName evidence="4">Protein AIR2</fullName>
    </submittedName>
</protein>
<feature type="compositionally biased region" description="Basic and acidic residues" evidence="2">
    <location>
        <begin position="443"/>
        <end position="455"/>
    </location>
</feature>
<feature type="region of interest" description="Disordered" evidence="2">
    <location>
        <begin position="346"/>
        <end position="375"/>
    </location>
</feature>
<keyword evidence="1" id="KW-0479">Metal-binding</keyword>
<dbReference type="GO" id="GO:0003723">
    <property type="term" value="F:RNA binding"/>
    <property type="evidence" value="ECO:0007669"/>
    <property type="project" value="InterPro"/>
</dbReference>
<gene>
    <name evidence="4" type="primary">AIR2</name>
    <name evidence="4" type="ORF">AK812_SmicGene24471</name>
</gene>
<dbReference type="InterPro" id="IPR042509">
    <property type="entry name" value="ZCCHC3"/>
</dbReference>
<proteinExistence type="predicted"/>
<dbReference type="SUPFAM" id="SSF57756">
    <property type="entry name" value="Retrovirus zinc finger-like domains"/>
    <property type="match status" value="1"/>
</dbReference>
<reference evidence="4 5" key="1">
    <citation type="submission" date="2016-02" db="EMBL/GenBank/DDBJ databases">
        <title>Genome analysis of coral dinoflagellate symbionts highlights evolutionary adaptations to a symbiotic lifestyle.</title>
        <authorList>
            <person name="Aranda M."/>
            <person name="Li Y."/>
            <person name="Liew Y.J."/>
            <person name="Baumgarten S."/>
            <person name="Simakov O."/>
            <person name="Wilson M."/>
            <person name="Piel J."/>
            <person name="Ashoor H."/>
            <person name="Bougouffa S."/>
            <person name="Bajic V.B."/>
            <person name="Ryu T."/>
            <person name="Ravasi T."/>
            <person name="Bayer T."/>
            <person name="Micklem G."/>
            <person name="Kim H."/>
            <person name="Bhak J."/>
            <person name="Lajeunesse T.C."/>
            <person name="Voolstra C.R."/>
        </authorList>
    </citation>
    <scope>NUCLEOTIDE SEQUENCE [LARGE SCALE GENOMIC DNA]</scope>
    <source>
        <strain evidence="4 5">CCMP2467</strain>
    </source>
</reference>
<keyword evidence="1" id="KW-0862">Zinc</keyword>
<dbReference type="GO" id="GO:0002218">
    <property type="term" value="P:activation of innate immune response"/>
    <property type="evidence" value="ECO:0007669"/>
    <property type="project" value="InterPro"/>
</dbReference>
<evidence type="ECO:0000313" key="5">
    <source>
        <dbReference type="Proteomes" id="UP000186817"/>
    </source>
</evidence>
<evidence type="ECO:0000259" key="3">
    <source>
        <dbReference type="PROSITE" id="PS50158"/>
    </source>
</evidence>
<sequence length="462" mass="52345">MRLSRRSRRLRCWVCLPSRRLAGQQRWKKRPHQCEDAEIDDQEQEMPFWVDCSPDDSLIPLPIYAPAPVQATDGEAPKLSAALVQDSNAEDASQPQAATAKQGLAESSGLVFQVVPSTRSAEDLATPIAPDVRAEVFQQDDSTFDSLELYYRESKSRPAEMRRRDVKASFALNRYYVHGEVCGSQPEKAQAQQRKSLMSDDGYLTKEGAKRFCMVCCSSGHRAYECPETRCFICWETGHNTKHCPSKIKCKWCNRKGHDEEVCPIRQLRAAEKKREWTEVRCLVCGATGHLACDGTGKWWGGSRWEEAEDVSDGEDGANGEEQVDQTSNNESGTKKALKMARLLGRPQPGASATSSETQKEGQPTTKTSSRWNYQDRGSWDYGWQSWGQQGNRWHQSGRENGRDWKARPALQKKLERHRGHNGAGARAGPRHKQNRETAPAMRIRDKPSARAEKRARQRRRR</sequence>
<dbReference type="PROSITE" id="PS50158">
    <property type="entry name" value="ZF_CCHC"/>
    <property type="match status" value="1"/>
</dbReference>
<dbReference type="InterPro" id="IPR001878">
    <property type="entry name" value="Znf_CCHC"/>
</dbReference>
<feature type="region of interest" description="Disordered" evidence="2">
    <location>
        <begin position="308"/>
        <end position="334"/>
    </location>
</feature>
<organism evidence="4 5">
    <name type="scientific">Symbiodinium microadriaticum</name>
    <name type="common">Dinoflagellate</name>
    <name type="synonym">Zooxanthella microadriatica</name>
    <dbReference type="NCBI Taxonomy" id="2951"/>
    <lineage>
        <taxon>Eukaryota</taxon>
        <taxon>Sar</taxon>
        <taxon>Alveolata</taxon>
        <taxon>Dinophyceae</taxon>
        <taxon>Suessiales</taxon>
        <taxon>Symbiodiniaceae</taxon>
        <taxon>Symbiodinium</taxon>
    </lineage>
</organism>
<comment type="caution">
    <text evidence="4">The sequence shown here is derived from an EMBL/GenBank/DDBJ whole genome shotgun (WGS) entry which is preliminary data.</text>
</comment>